<dbReference type="SMART" id="SM00228">
    <property type="entry name" value="PDZ"/>
    <property type="match status" value="1"/>
</dbReference>
<dbReference type="PANTHER" id="PTHR36842">
    <property type="entry name" value="PROTEIN TOLB HOMOLOG"/>
    <property type="match status" value="1"/>
</dbReference>
<dbReference type="Pfam" id="PF04389">
    <property type="entry name" value="Peptidase_M28"/>
    <property type="match status" value="1"/>
</dbReference>
<dbReference type="Pfam" id="PF07676">
    <property type="entry name" value="PD40"/>
    <property type="match status" value="5"/>
</dbReference>
<evidence type="ECO:0000256" key="2">
    <source>
        <dbReference type="SAM" id="SignalP"/>
    </source>
</evidence>
<dbReference type="Pfam" id="PF13180">
    <property type="entry name" value="PDZ_2"/>
    <property type="match status" value="1"/>
</dbReference>
<dbReference type="PANTHER" id="PTHR36842:SF1">
    <property type="entry name" value="PROTEIN TOLB"/>
    <property type="match status" value="1"/>
</dbReference>
<keyword evidence="2" id="KW-0732">Signal</keyword>
<reference evidence="5" key="1">
    <citation type="submission" date="2019-01" db="EMBL/GenBank/DDBJ databases">
        <title>Cytophagaceae bacterium strain CAR-16.</title>
        <authorList>
            <person name="Chen W.-M."/>
        </authorList>
    </citation>
    <scope>NUCLEOTIDE SEQUENCE [LARGE SCALE GENOMIC DNA]</scope>
    <source>
        <strain evidence="5">WWJ-16</strain>
    </source>
</reference>
<proteinExistence type="inferred from homology"/>
<evidence type="ECO:0000256" key="1">
    <source>
        <dbReference type="ARBA" id="ARBA00009820"/>
    </source>
</evidence>
<name>A0A4Q1K6G3_9FLAO</name>
<protein>
    <submittedName>
        <fullName evidence="4">M20/M25/M40 family metallo-hydrolase</fullName>
    </submittedName>
</protein>
<feature type="domain" description="PDZ" evidence="3">
    <location>
        <begin position="659"/>
        <end position="731"/>
    </location>
</feature>
<feature type="signal peptide" evidence="2">
    <location>
        <begin position="1"/>
        <end position="19"/>
    </location>
</feature>
<dbReference type="InterPro" id="IPR001478">
    <property type="entry name" value="PDZ"/>
</dbReference>
<dbReference type="InterPro" id="IPR011042">
    <property type="entry name" value="6-blade_b-propeller_TolB-like"/>
</dbReference>
<dbReference type="Gene3D" id="2.30.42.10">
    <property type="match status" value="1"/>
</dbReference>
<keyword evidence="5" id="KW-1185">Reference proteome</keyword>
<dbReference type="InterPro" id="IPR007484">
    <property type="entry name" value="Peptidase_M28"/>
</dbReference>
<keyword evidence="4" id="KW-0378">Hydrolase</keyword>
<gene>
    <name evidence="4" type="ORF">EQG61_12520</name>
</gene>
<dbReference type="SUPFAM" id="SSF82171">
    <property type="entry name" value="DPP6 N-terminal domain-like"/>
    <property type="match status" value="1"/>
</dbReference>
<dbReference type="Gene3D" id="3.40.630.10">
    <property type="entry name" value="Zn peptidases"/>
    <property type="match status" value="1"/>
</dbReference>
<dbReference type="SUPFAM" id="SSF53187">
    <property type="entry name" value="Zn-dependent exopeptidases"/>
    <property type="match status" value="1"/>
</dbReference>
<sequence length="741" mass="82267">MQKVYMSWAIVLLSLTAFSQETHLKNITKLTFGGDNAEAYFSPNGSMLTLQVTNKELGASCDQIYTLNLNEKTFSPQSLKRISNGKGRTTCSYFMPDGQHIIFASTHGSQNECPPPPKPRDGKYLWAIYPEFDLYIADLNGNIVKQLTNSPGYDAEAVVSPDGKKIAFTSTRSGDLELWTMDIDGSNLKQVTYGLGYDGGSFFSHDSKKLVFRASRPKTEEAIAEYKSLLQENVVAPTEMEIYTCNIDGSDLKQITHLGKANWAPFFHPSDQKIIFSSNHHATRGYDFQLYMIDVDGSHLKQITFESEFNAFPMFSPDGKKLVFSSNRQQQAARETNVFIADWVDIDPAEYVDEVAAKKHISYLASDELKGRLAGSKEEQKAAKYLNDEFKKLGLKPYQGKSYSIPFEYKYKLNPKDSLNPQEVSIKANNVVAFLDNKAAKAIVIGAHYDHLGVNEHGNSTKMNSKGEIHNGADDNASGVAGVLELARMLSQNKTTEKANYIFALFSGEEDGLIGSKALSEVIKTQTPNTVAMINMDMIGRLNDSKDLVVGGTGTCPEFPKMIERNKPAGFHVTQDESGTGPTDHTSFYLKDMAVLNFFTGTHNDYHKPSDDEDKINYYGVKNVIEYVARCVHDLSNLEKIEFTKTKANAGKTRPKYKVTMGIMPDYTEHPDGLHVDGVTDNRPAQKAGIQEGDVITKIGTLVIKDVYGYMEALAKINPGDEVEVVFTRNGAAQTVKVKFE</sequence>
<dbReference type="AlphaFoldDB" id="A0A4Q1K6G3"/>
<evidence type="ECO:0000313" key="4">
    <source>
        <dbReference type="EMBL" id="RXR21538.1"/>
    </source>
</evidence>
<evidence type="ECO:0000259" key="3">
    <source>
        <dbReference type="SMART" id="SM00228"/>
    </source>
</evidence>
<dbReference type="Gene3D" id="2.120.10.30">
    <property type="entry name" value="TolB, C-terminal domain"/>
    <property type="match status" value="3"/>
</dbReference>
<organism evidence="4 5">
    <name type="scientific">Flavobacterium stagni</name>
    <dbReference type="NCBI Taxonomy" id="2506421"/>
    <lineage>
        <taxon>Bacteria</taxon>
        <taxon>Pseudomonadati</taxon>
        <taxon>Bacteroidota</taxon>
        <taxon>Flavobacteriia</taxon>
        <taxon>Flavobacteriales</taxon>
        <taxon>Flavobacteriaceae</taxon>
        <taxon>Flavobacterium</taxon>
    </lineage>
</organism>
<dbReference type="InterPro" id="IPR036034">
    <property type="entry name" value="PDZ_sf"/>
</dbReference>
<evidence type="ECO:0000313" key="5">
    <source>
        <dbReference type="Proteomes" id="UP000289857"/>
    </source>
</evidence>
<comment type="caution">
    <text evidence="4">The sequence shown here is derived from an EMBL/GenBank/DDBJ whole genome shotgun (WGS) entry which is preliminary data.</text>
</comment>
<feature type="chain" id="PRO_5020864127" evidence="2">
    <location>
        <begin position="20"/>
        <end position="741"/>
    </location>
</feature>
<dbReference type="InterPro" id="IPR011659">
    <property type="entry name" value="WD40"/>
</dbReference>
<dbReference type="RefSeq" id="WP_129462288.1">
    <property type="nucleotide sequence ID" value="NZ_SBKN01000008.1"/>
</dbReference>
<comment type="similarity">
    <text evidence="1">Belongs to the TolB family.</text>
</comment>
<dbReference type="EMBL" id="SBKN01000008">
    <property type="protein sequence ID" value="RXR21538.1"/>
    <property type="molecule type" value="Genomic_DNA"/>
</dbReference>
<dbReference type="GO" id="GO:0016787">
    <property type="term" value="F:hydrolase activity"/>
    <property type="evidence" value="ECO:0007669"/>
    <property type="project" value="UniProtKB-KW"/>
</dbReference>
<accession>A0A4Q1K6G3</accession>
<dbReference type="OrthoDB" id="1521787at2"/>
<dbReference type="Proteomes" id="UP000289857">
    <property type="component" value="Unassembled WGS sequence"/>
</dbReference>
<dbReference type="SUPFAM" id="SSF50156">
    <property type="entry name" value="PDZ domain-like"/>
    <property type="match status" value="1"/>
</dbReference>